<dbReference type="Pfam" id="PF00072">
    <property type="entry name" value="Response_reg"/>
    <property type="match status" value="1"/>
</dbReference>
<protein>
    <submittedName>
        <fullName evidence="4">Response regulator</fullName>
    </submittedName>
</protein>
<organism evidence="4 7">
    <name type="scientific">Haloplanus rubicundus</name>
    <dbReference type="NCBI Taxonomy" id="1547898"/>
    <lineage>
        <taxon>Archaea</taxon>
        <taxon>Methanobacteriati</taxon>
        <taxon>Methanobacteriota</taxon>
        <taxon>Stenosarchaea group</taxon>
        <taxon>Halobacteria</taxon>
        <taxon>Halobacteriales</taxon>
        <taxon>Haloferacaceae</taxon>
        <taxon>Haloplanus</taxon>
    </lineage>
</organism>
<dbReference type="Proteomes" id="UP000252985">
    <property type="component" value="Chromosome"/>
</dbReference>
<dbReference type="KEGG" id="haj:DU500_14410"/>
<dbReference type="InterPro" id="IPR013971">
    <property type="entry name" value="HalX_domain"/>
</dbReference>
<name>A0A345E5Q0_9EURY</name>
<gene>
    <name evidence="5" type="ORF">DU484_14380</name>
    <name evidence="4" type="ORF">DU500_14410</name>
</gene>
<dbReference type="SMART" id="SM00448">
    <property type="entry name" value="REC"/>
    <property type="match status" value="1"/>
</dbReference>
<evidence type="ECO:0000256" key="2">
    <source>
        <dbReference type="PROSITE-ProRule" id="PRU00169"/>
    </source>
</evidence>
<dbReference type="Proteomes" id="UP000253273">
    <property type="component" value="Chromosome"/>
</dbReference>
<dbReference type="PANTHER" id="PTHR44591:SF3">
    <property type="entry name" value="RESPONSE REGULATORY DOMAIN-CONTAINING PROTEIN"/>
    <property type="match status" value="1"/>
</dbReference>
<dbReference type="AlphaFoldDB" id="A0A345E5Q0"/>
<dbReference type="PANTHER" id="PTHR44591">
    <property type="entry name" value="STRESS RESPONSE REGULATOR PROTEIN 1"/>
    <property type="match status" value="1"/>
</dbReference>
<evidence type="ECO:0000313" key="7">
    <source>
        <dbReference type="Proteomes" id="UP000253273"/>
    </source>
</evidence>
<keyword evidence="1 2" id="KW-0597">Phosphoprotein</keyword>
<dbReference type="InterPro" id="IPR050595">
    <property type="entry name" value="Bact_response_regulator"/>
</dbReference>
<dbReference type="Pfam" id="PF08663">
    <property type="entry name" value="HalX"/>
    <property type="match status" value="1"/>
</dbReference>
<keyword evidence="7" id="KW-1185">Reference proteome</keyword>
<dbReference type="InterPro" id="IPR001789">
    <property type="entry name" value="Sig_transdc_resp-reg_receiver"/>
</dbReference>
<dbReference type="RefSeq" id="WP_114586648.1">
    <property type="nucleotide sequence ID" value="NZ_CP031148.1"/>
</dbReference>
<feature type="modified residue" description="4-aspartylphosphate" evidence="2">
    <location>
        <position position="54"/>
    </location>
</feature>
<evidence type="ECO:0000256" key="1">
    <source>
        <dbReference type="ARBA" id="ARBA00022553"/>
    </source>
</evidence>
<dbReference type="KEGG" id="haq:DU484_14380"/>
<dbReference type="Gene3D" id="3.40.50.2300">
    <property type="match status" value="1"/>
</dbReference>
<dbReference type="GO" id="GO:0000160">
    <property type="term" value="P:phosphorelay signal transduction system"/>
    <property type="evidence" value="ECO:0007669"/>
    <property type="project" value="InterPro"/>
</dbReference>
<dbReference type="PROSITE" id="PS50110">
    <property type="entry name" value="RESPONSE_REGULATORY"/>
    <property type="match status" value="1"/>
</dbReference>
<reference evidence="5 6" key="1">
    <citation type="submission" date="2018-07" db="EMBL/GenBank/DDBJ databases">
        <title>Genome sequences of Haloplanus sp. CBA1112.</title>
        <authorList>
            <person name="Kim Y.B."/>
            <person name="Roh S.W."/>
        </authorList>
    </citation>
    <scope>NUCLEOTIDE SEQUENCE [LARGE SCALE GENOMIC DNA]</scope>
    <source>
        <strain evidence="5 6">CBA1112</strain>
    </source>
</reference>
<evidence type="ECO:0000313" key="4">
    <source>
        <dbReference type="EMBL" id="AXG07522.1"/>
    </source>
</evidence>
<dbReference type="SUPFAM" id="SSF52172">
    <property type="entry name" value="CheY-like"/>
    <property type="match status" value="1"/>
</dbReference>
<sequence>MSDDTPLVLVVEDERDLTDLYRTWLAKSYRVRTARDGRTALDELDDEVDIVLLDRRMPDLSGDEVLDRIRERDLDCRIAMVTAVEPDTDIVDMAFDDYLVKPVSEEELVRTVENLRIRDEYDGGVKRLFSLASKKALLESEKDLLELESNSDYQRLCADLTDLRSDLDDKLARLSESDDLTLIYQDLARDDADRDE</sequence>
<dbReference type="EMBL" id="CP031148">
    <property type="protein sequence ID" value="AXG10938.1"/>
    <property type="molecule type" value="Genomic_DNA"/>
</dbReference>
<accession>A0A345E5Q0</accession>
<dbReference type="GeneID" id="37288188"/>
<reference evidence="4 7" key="2">
    <citation type="submission" date="2018-07" db="EMBL/GenBank/DDBJ databases">
        <title>Genome sequences of Haloplanus sp. CBA1113.</title>
        <authorList>
            <person name="Kim Y.B."/>
            <person name="Roh S.W."/>
        </authorList>
    </citation>
    <scope>NUCLEOTIDE SEQUENCE [LARGE SCALE GENOMIC DNA]</scope>
    <source>
        <strain evidence="4 7">CBA1113</strain>
    </source>
</reference>
<evidence type="ECO:0000259" key="3">
    <source>
        <dbReference type="PROSITE" id="PS50110"/>
    </source>
</evidence>
<dbReference type="OrthoDB" id="86314at2157"/>
<feature type="domain" description="Response regulatory" evidence="3">
    <location>
        <begin position="7"/>
        <end position="116"/>
    </location>
</feature>
<accession>A0A345EFG6</accession>
<dbReference type="InterPro" id="IPR011006">
    <property type="entry name" value="CheY-like_superfamily"/>
</dbReference>
<dbReference type="EMBL" id="CP031150">
    <property type="protein sequence ID" value="AXG07522.1"/>
    <property type="molecule type" value="Genomic_DNA"/>
</dbReference>
<proteinExistence type="predicted"/>
<evidence type="ECO:0000313" key="5">
    <source>
        <dbReference type="EMBL" id="AXG10938.1"/>
    </source>
</evidence>
<evidence type="ECO:0000313" key="6">
    <source>
        <dbReference type="Proteomes" id="UP000252985"/>
    </source>
</evidence>